<evidence type="ECO:0000256" key="9">
    <source>
        <dbReference type="RuleBase" id="RU365093"/>
    </source>
</evidence>
<evidence type="ECO:0000256" key="3">
    <source>
        <dbReference type="ARBA" id="ARBA00022448"/>
    </source>
</evidence>
<keyword evidence="13" id="KW-1185">Reference proteome</keyword>
<evidence type="ECO:0000256" key="8">
    <source>
        <dbReference type="ARBA" id="ARBA00023136"/>
    </source>
</evidence>
<dbReference type="Pfam" id="PF26002">
    <property type="entry name" value="Beta-barrel_AprE"/>
    <property type="match status" value="1"/>
</dbReference>
<dbReference type="Proteomes" id="UP000094487">
    <property type="component" value="Unassembled WGS sequence"/>
</dbReference>
<feature type="domain" description="AprE-like beta-barrel" evidence="11">
    <location>
        <begin position="334"/>
        <end position="423"/>
    </location>
</feature>
<comment type="subcellular location">
    <subcellularLocation>
        <location evidence="1 9">Cell inner membrane</location>
        <topology evidence="1 9">Single-pass membrane protein</topology>
    </subcellularLocation>
</comment>
<protein>
    <recommendedName>
        <fullName evidence="9">Membrane fusion protein (MFP) family protein</fullName>
    </recommendedName>
</protein>
<evidence type="ECO:0000256" key="6">
    <source>
        <dbReference type="ARBA" id="ARBA00022692"/>
    </source>
</evidence>
<name>A0A1E3LRX1_9SPHN</name>
<dbReference type="Pfam" id="PF25994">
    <property type="entry name" value="HH_AprE"/>
    <property type="match status" value="1"/>
</dbReference>
<keyword evidence="8 9" id="KW-0472">Membrane</keyword>
<dbReference type="EMBL" id="MDDS01000068">
    <property type="protein sequence ID" value="ODP36488.1"/>
    <property type="molecule type" value="Genomic_DNA"/>
</dbReference>
<keyword evidence="5 9" id="KW-0997">Cell inner membrane</keyword>
<feature type="transmembrane region" description="Helical" evidence="9">
    <location>
        <begin position="30"/>
        <end position="49"/>
    </location>
</feature>
<feature type="domain" description="AprE-like long alpha-helical hairpin" evidence="10">
    <location>
        <begin position="108"/>
        <end position="291"/>
    </location>
</feature>
<dbReference type="NCBIfam" id="TIGR01843">
    <property type="entry name" value="type_I_hlyD"/>
    <property type="match status" value="1"/>
</dbReference>
<comment type="caution">
    <text evidence="12">The sequence shown here is derived from an EMBL/GenBank/DDBJ whole genome shotgun (WGS) entry which is preliminary data.</text>
</comment>
<keyword evidence="6 9" id="KW-0812">Transmembrane</keyword>
<dbReference type="InterPro" id="IPR058982">
    <property type="entry name" value="Beta-barrel_AprE"/>
</dbReference>
<dbReference type="Gene3D" id="2.40.50.100">
    <property type="match status" value="1"/>
</dbReference>
<dbReference type="RefSeq" id="WP_069321754.1">
    <property type="nucleotide sequence ID" value="NZ_MDDS01000068.1"/>
</dbReference>
<dbReference type="AlphaFoldDB" id="A0A1E3LRX1"/>
<dbReference type="InterPro" id="IPR058781">
    <property type="entry name" value="HH_AprE-like"/>
</dbReference>
<evidence type="ECO:0000256" key="4">
    <source>
        <dbReference type="ARBA" id="ARBA00022475"/>
    </source>
</evidence>
<evidence type="ECO:0000259" key="10">
    <source>
        <dbReference type="Pfam" id="PF25994"/>
    </source>
</evidence>
<dbReference type="OrthoDB" id="9810980at2"/>
<dbReference type="Gene3D" id="2.40.30.170">
    <property type="match status" value="1"/>
</dbReference>
<evidence type="ECO:0000256" key="7">
    <source>
        <dbReference type="ARBA" id="ARBA00022989"/>
    </source>
</evidence>
<accession>A0A1E3LRX1</accession>
<dbReference type="PANTHER" id="PTHR30386">
    <property type="entry name" value="MEMBRANE FUSION SUBUNIT OF EMRAB-TOLC MULTIDRUG EFFLUX PUMP"/>
    <property type="match status" value="1"/>
</dbReference>
<evidence type="ECO:0000256" key="2">
    <source>
        <dbReference type="ARBA" id="ARBA00009477"/>
    </source>
</evidence>
<evidence type="ECO:0000256" key="5">
    <source>
        <dbReference type="ARBA" id="ARBA00022519"/>
    </source>
</evidence>
<dbReference type="PANTHER" id="PTHR30386:SF17">
    <property type="entry name" value="ALKALINE PROTEASE SECRETION PROTEIN APRE"/>
    <property type="match status" value="1"/>
</dbReference>
<gene>
    <name evidence="12" type="ORF">BFL28_05740</name>
</gene>
<dbReference type="STRING" id="1888892.BFL28_05740"/>
<organism evidence="12 13">
    <name type="scientific">Sphingomonas turrisvirgatae</name>
    <dbReference type="NCBI Taxonomy" id="1888892"/>
    <lineage>
        <taxon>Bacteria</taxon>
        <taxon>Pseudomonadati</taxon>
        <taxon>Pseudomonadota</taxon>
        <taxon>Alphaproteobacteria</taxon>
        <taxon>Sphingomonadales</taxon>
        <taxon>Sphingomonadaceae</taxon>
        <taxon>Sphingomonas</taxon>
    </lineage>
</organism>
<keyword evidence="7 9" id="KW-1133">Transmembrane helix</keyword>
<keyword evidence="4 9" id="KW-1003">Cell membrane</keyword>
<dbReference type="GO" id="GO:0005886">
    <property type="term" value="C:plasma membrane"/>
    <property type="evidence" value="ECO:0007669"/>
    <property type="project" value="UniProtKB-SubCell"/>
</dbReference>
<evidence type="ECO:0000313" key="13">
    <source>
        <dbReference type="Proteomes" id="UP000094487"/>
    </source>
</evidence>
<dbReference type="GO" id="GO:0015031">
    <property type="term" value="P:protein transport"/>
    <property type="evidence" value="ECO:0007669"/>
    <property type="project" value="InterPro"/>
</dbReference>
<reference evidence="12 13" key="1">
    <citation type="submission" date="2016-08" db="EMBL/GenBank/DDBJ databases">
        <title>Draft genome of the agarase producing Sphingomonas sp. MCT13.</title>
        <authorList>
            <person name="D'Andrea M.M."/>
            <person name="Rossolini G.M."/>
            <person name="Thaller M.C."/>
        </authorList>
    </citation>
    <scope>NUCLEOTIDE SEQUENCE [LARGE SCALE GENOMIC DNA]</scope>
    <source>
        <strain evidence="12 13">MCT13</strain>
    </source>
</reference>
<evidence type="ECO:0000313" key="12">
    <source>
        <dbReference type="EMBL" id="ODP36488.1"/>
    </source>
</evidence>
<dbReference type="InterPro" id="IPR010129">
    <property type="entry name" value="T1SS_HlyD"/>
</dbReference>
<keyword evidence="3 9" id="KW-0813">Transport</keyword>
<dbReference type="InterPro" id="IPR050739">
    <property type="entry name" value="MFP"/>
</dbReference>
<evidence type="ECO:0000259" key="11">
    <source>
        <dbReference type="Pfam" id="PF26002"/>
    </source>
</evidence>
<evidence type="ECO:0000256" key="1">
    <source>
        <dbReference type="ARBA" id="ARBA00004377"/>
    </source>
</evidence>
<dbReference type="PRINTS" id="PR01490">
    <property type="entry name" value="RTXTOXIND"/>
</dbReference>
<proteinExistence type="inferred from homology"/>
<comment type="similarity">
    <text evidence="2 9">Belongs to the membrane fusion protein (MFP) (TC 8.A.1) family.</text>
</comment>
<sequence>MSSQSNAVALRPALVEFEDPQAQLSRSLRVTYIVIAGLVIGLILMASVIQTSGAVIGAGKLSVESSVKQLAHPTGGVISALYVKEGDRVRKGDPIMRFDSTVSGGSASMLGQSLEQLLAARARLTAERDGATSIDFPPELRNNPSPSAVAAMQEATRQFQVRAQLRMAEQGGFRERIAQTEQEIAATRSQMDSSRKQSALIGPELDSVRSLYERKLVTITRLNQMERTAADLNASAASAGSNIARLHARVAELRVSMLESQRMARTQAAQELIAITAQLGDQKIRSIAATDAAERSLLRAPHSGIVEKLAYKTIGGVVPPAQTIAEVVPDGEPLIIEAAISPNDIDQVQTDQSATVMFTTLNRQTTPELQGTLYYIAAEPKVDERTGGSFFPVRVRVSEAELSRVRGVKLKSGMPAEVFFATGKRSLMSYLLKPLMDQFNRAFRE</sequence>